<feature type="compositionally biased region" description="Basic residues" evidence="2">
    <location>
        <begin position="225"/>
        <end position="234"/>
    </location>
</feature>
<name>A0ABR1BBC6_POLSC</name>
<feature type="compositionally biased region" description="Low complexity" evidence="2">
    <location>
        <begin position="879"/>
        <end position="890"/>
    </location>
</feature>
<feature type="domain" description="Ras-associating" evidence="3">
    <location>
        <begin position="30"/>
        <end position="99"/>
    </location>
</feature>
<evidence type="ECO:0000313" key="4">
    <source>
        <dbReference type="EMBL" id="KAK6637637.1"/>
    </source>
</evidence>
<accession>A0ABR1BBC6</accession>
<dbReference type="PANTHER" id="PTHR15286:SF1">
    <property type="entry name" value="FI07216P"/>
    <property type="match status" value="1"/>
</dbReference>
<dbReference type="InterPro" id="IPR000159">
    <property type="entry name" value="RA_dom"/>
</dbReference>
<reference evidence="4 5" key="1">
    <citation type="submission" date="2023-09" db="EMBL/GenBank/DDBJ databases">
        <title>Genomes of two closely related lineages of the louse Polyplax serrata with different host specificities.</title>
        <authorList>
            <person name="Martinu J."/>
            <person name="Tarabai H."/>
            <person name="Stefka J."/>
            <person name="Hypsa V."/>
        </authorList>
    </citation>
    <scope>NUCLEOTIDE SEQUENCE [LARGE SCALE GENOMIC DNA]</scope>
    <source>
        <strain evidence="4">98ZLc_SE</strain>
    </source>
</reference>
<dbReference type="Pfam" id="PF21801">
    <property type="entry name" value="ASPP2-like_RA"/>
    <property type="match status" value="1"/>
</dbReference>
<keyword evidence="1" id="KW-0175">Coiled coil</keyword>
<feature type="region of interest" description="Disordered" evidence="2">
    <location>
        <begin position="501"/>
        <end position="538"/>
    </location>
</feature>
<gene>
    <name evidence="4" type="ORF">RUM44_008059</name>
</gene>
<dbReference type="InterPro" id="IPR033593">
    <property type="entry name" value="N-RASSF"/>
</dbReference>
<feature type="compositionally biased region" description="Basic residues" evidence="2">
    <location>
        <begin position="389"/>
        <end position="404"/>
    </location>
</feature>
<dbReference type="CDD" id="cd16123">
    <property type="entry name" value="RA_RASSF7_like"/>
    <property type="match status" value="1"/>
</dbReference>
<evidence type="ECO:0000259" key="3">
    <source>
        <dbReference type="PROSITE" id="PS50200"/>
    </source>
</evidence>
<feature type="region of interest" description="Disordered" evidence="2">
    <location>
        <begin position="103"/>
        <end position="135"/>
    </location>
</feature>
<proteinExistence type="predicted"/>
<feature type="region of interest" description="Disordered" evidence="2">
    <location>
        <begin position="217"/>
        <end position="247"/>
    </location>
</feature>
<dbReference type="EMBL" id="JAWJWF010000002">
    <property type="protein sequence ID" value="KAK6637637.1"/>
    <property type="molecule type" value="Genomic_DNA"/>
</dbReference>
<dbReference type="PANTHER" id="PTHR15286">
    <property type="entry name" value="RAS-ASSOCIATING DOMAIN CONTAINING PROTEIN"/>
    <property type="match status" value="1"/>
</dbReference>
<feature type="compositionally biased region" description="Basic residues" evidence="2">
    <location>
        <begin position="117"/>
        <end position="126"/>
    </location>
</feature>
<organism evidence="4 5">
    <name type="scientific">Polyplax serrata</name>
    <name type="common">Common mouse louse</name>
    <dbReference type="NCBI Taxonomy" id="468196"/>
    <lineage>
        <taxon>Eukaryota</taxon>
        <taxon>Metazoa</taxon>
        <taxon>Ecdysozoa</taxon>
        <taxon>Arthropoda</taxon>
        <taxon>Hexapoda</taxon>
        <taxon>Insecta</taxon>
        <taxon>Pterygota</taxon>
        <taxon>Neoptera</taxon>
        <taxon>Paraneoptera</taxon>
        <taxon>Psocodea</taxon>
        <taxon>Troctomorpha</taxon>
        <taxon>Phthiraptera</taxon>
        <taxon>Anoplura</taxon>
        <taxon>Polyplacidae</taxon>
        <taxon>Polyplax</taxon>
    </lineage>
</organism>
<feature type="compositionally biased region" description="Basic and acidic residues" evidence="2">
    <location>
        <begin position="503"/>
        <end position="535"/>
    </location>
</feature>
<evidence type="ECO:0000313" key="5">
    <source>
        <dbReference type="Proteomes" id="UP001359485"/>
    </source>
</evidence>
<feature type="region of interest" description="Disordered" evidence="2">
    <location>
        <begin position="874"/>
        <end position="899"/>
    </location>
</feature>
<dbReference type="Gene3D" id="3.10.20.90">
    <property type="entry name" value="Phosphatidylinositol 3-kinase Catalytic Subunit, Chain A, domain 1"/>
    <property type="match status" value="1"/>
</dbReference>
<evidence type="ECO:0000256" key="1">
    <source>
        <dbReference type="SAM" id="Coils"/>
    </source>
</evidence>
<keyword evidence="5" id="KW-1185">Reference proteome</keyword>
<dbReference type="InterPro" id="IPR048942">
    <property type="entry name" value="ASPP2-like_RA"/>
</dbReference>
<dbReference type="PROSITE" id="PS50200">
    <property type="entry name" value="RA"/>
    <property type="match status" value="1"/>
</dbReference>
<dbReference type="InterPro" id="IPR029071">
    <property type="entry name" value="Ubiquitin-like_domsf"/>
</dbReference>
<dbReference type="Proteomes" id="UP001359485">
    <property type="component" value="Unassembled WGS sequence"/>
</dbReference>
<evidence type="ECO:0000256" key="2">
    <source>
        <dbReference type="SAM" id="MobiDB-lite"/>
    </source>
</evidence>
<feature type="region of interest" description="Disordered" evidence="2">
    <location>
        <begin position="389"/>
        <end position="457"/>
    </location>
</feature>
<feature type="compositionally biased region" description="Basic and acidic residues" evidence="2">
    <location>
        <begin position="435"/>
        <end position="457"/>
    </location>
</feature>
<protein>
    <recommendedName>
        <fullName evidence="3">Ras-associating domain-containing protein</fullName>
    </recommendedName>
</protein>
<feature type="region of interest" description="Disordered" evidence="2">
    <location>
        <begin position="319"/>
        <end position="340"/>
    </location>
</feature>
<feature type="compositionally biased region" description="Polar residues" evidence="2">
    <location>
        <begin position="327"/>
        <end position="339"/>
    </location>
</feature>
<comment type="caution">
    <text evidence="4">The sequence shown here is derived from an EMBL/GenBank/DDBJ whole genome shotgun (WGS) entry which is preliminary data.</text>
</comment>
<sequence>MSIKLTHEGKRMSTEIPIWVNGEIRWLSGIDKKTTCKDIVQVLLEGEGIDKSEVKDFTIMERWRKVERPLDENSKILKIWSHWGFEKKEVRLCLRRIDNEVDSGRGSPVGSSSTPSIRRKRNRLRGNGKPPWTHTETLHPRRLAELGTFNKKEYDEYYVKSIKPTEMNAESLNQNYIYSNAHSNYDEIYSNNENVNCHKKSTQKSYHCPSTGKLHSTPLADHTNSRHHHAKRAGKCCSKRESKHKVRNSENIEKLMKLILAQGATIQSQLQKLKERDEQIESLEQERHRERIEKNGRNYLLETYLGSLKEAEIPAAIDDEERADDSGVNTEGGSDQTNAIKRKNLERLKQNKTELDSNEIDKIYGVERVEQVRQGEDARTRLLHHYNHHHYNHSMPRTHHKSARSKSESRSSESNRVTLKRTLSDNSLVVAKENTSNDKTHSKSETNTKAKEESDEVRELKNIQSQIHMWEKVFKINKKLEKEEENLVRLHIKIKKYQNESYRSAKEKTGAEEPETRVDDVPDDGEHVSVKKTDQETEQIDCDENHEELQRSLEIVKQHLDQNSKEIYQNFTKLIKEDEKVEEKRSCLSKLLFDLERSKHEEEMLTEMIAAREYQNAELHNSMQFHDSLRSHNAGVHQQTYEQQECSNLIDDKPKDYVSADDYGYSKKQSPAEEYQGEGVNPCPTEVTSVEDKSRLLKSKMVKISFEDQIQIAADVENDHEKSVKQPTPSATGALKGILKNRNQPQNGELDRYNMNESQKYQTFPKNFNYSASTNGIGKNNNFYSSNGSLKNNLLSILQPDDVPDHENANYSQVMMSPTTYNHSINESPHAYYTTRVPNNYELKTVYATKSPNPHDVSKPQGSIYPHSTMVKTKAASLNDNDSSTSSDTSGLCSMYSSSPSVEQPYMEHGYILDTLV</sequence>
<feature type="coiled-coil region" evidence="1">
    <location>
        <begin position="266"/>
        <end position="293"/>
    </location>
</feature>
<dbReference type="SUPFAM" id="SSF54236">
    <property type="entry name" value="Ubiquitin-like"/>
    <property type="match status" value="1"/>
</dbReference>